<dbReference type="EMBL" id="OMOD01000180">
    <property type="protein sequence ID" value="SPF48213.1"/>
    <property type="molecule type" value="Genomic_DNA"/>
</dbReference>
<evidence type="ECO:0000313" key="3">
    <source>
        <dbReference type="Proteomes" id="UP000238701"/>
    </source>
</evidence>
<protein>
    <submittedName>
        <fullName evidence="2">Uncharacterized protein</fullName>
    </submittedName>
</protein>
<gene>
    <name evidence="2" type="ORF">SBA1_820015</name>
</gene>
<sequence length="61" mass="6636">MAKTGAWGSLEGAPEQPSRPGVVLLQPIETATQLRPGQMRFWLIWGIENWSGGETSFGLHG</sequence>
<dbReference type="AlphaFoldDB" id="A0A2U3L8H0"/>
<organism evidence="2 3">
    <name type="scientific">Candidatus Sulfotelmatobacter kueseliae</name>
    <dbReference type="NCBI Taxonomy" id="2042962"/>
    <lineage>
        <taxon>Bacteria</taxon>
        <taxon>Pseudomonadati</taxon>
        <taxon>Acidobacteriota</taxon>
        <taxon>Terriglobia</taxon>
        <taxon>Terriglobales</taxon>
        <taxon>Candidatus Korobacteraceae</taxon>
        <taxon>Candidatus Sulfotelmatobacter</taxon>
    </lineage>
</organism>
<proteinExistence type="predicted"/>
<dbReference type="Proteomes" id="UP000238701">
    <property type="component" value="Unassembled WGS sequence"/>
</dbReference>
<feature type="region of interest" description="Disordered" evidence="1">
    <location>
        <begin position="1"/>
        <end position="21"/>
    </location>
</feature>
<name>A0A2U3L8H0_9BACT</name>
<reference evidence="3" key="1">
    <citation type="submission" date="2018-02" db="EMBL/GenBank/DDBJ databases">
        <authorList>
            <person name="Hausmann B."/>
        </authorList>
    </citation>
    <scope>NUCLEOTIDE SEQUENCE [LARGE SCALE GENOMIC DNA]</scope>
    <source>
        <strain evidence="3">Peat soil MAG SbA1</strain>
    </source>
</reference>
<evidence type="ECO:0000313" key="2">
    <source>
        <dbReference type="EMBL" id="SPF48213.1"/>
    </source>
</evidence>
<accession>A0A2U3L8H0</accession>
<evidence type="ECO:0000256" key="1">
    <source>
        <dbReference type="SAM" id="MobiDB-lite"/>
    </source>
</evidence>